<feature type="compositionally biased region" description="Polar residues" evidence="1">
    <location>
        <begin position="244"/>
        <end position="257"/>
    </location>
</feature>
<feature type="region of interest" description="Disordered" evidence="1">
    <location>
        <begin position="315"/>
        <end position="347"/>
    </location>
</feature>
<feature type="compositionally biased region" description="Low complexity" evidence="1">
    <location>
        <begin position="133"/>
        <end position="154"/>
    </location>
</feature>
<evidence type="ECO:0000313" key="4">
    <source>
        <dbReference type="Proteomes" id="UP000799439"/>
    </source>
</evidence>
<proteinExistence type="predicted"/>
<name>A0A9P4J0J6_9PEZI</name>
<accession>A0A9P4J0J6</accession>
<dbReference type="OrthoDB" id="3784821at2759"/>
<feature type="compositionally biased region" description="Low complexity" evidence="1">
    <location>
        <begin position="192"/>
        <end position="205"/>
    </location>
</feature>
<feature type="compositionally biased region" description="Low complexity" evidence="1">
    <location>
        <begin position="215"/>
        <end position="236"/>
    </location>
</feature>
<feature type="compositionally biased region" description="Low complexity" evidence="1">
    <location>
        <begin position="85"/>
        <end position="107"/>
    </location>
</feature>
<feature type="transmembrane region" description="Helical" evidence="2">
    <location>
        <begin position="290"/>
        <end position="308"/>
    </location>
</feature>
<keyword evidence="2" id="KW-0472">Membrane</keyword>
<feature type="compositionally biased region" description="Low complexity" evidence="1">
    <location>
        <begin position="168"/>
        <end position="186"/>
    </location>
</feature>
<gene>
    <name evidence="3" type="ORF">K461DRAFT_293536</name>
</gene>
<dbReference type="EMBL" id="ML996085">
    <property type="protein sequence ID" value="KAF2153263.1"/>
    <property type="molecule type" value="Genomic_DNA"/>
</dbReference>
<keyword evidence="2" id="KW-0812">Transmembrane</keyword>
<keyword evidence="4" id="KW-1185">Reference proteome</keyword>
<sequence length="347" mass="35644">MATLAPRLLARATRLPTYRIVRVYQWRRITTATQTTSTAIPPEVVMASSTSPANPAATASAIVADSVAPTNASVKKSRAKSTNGKAAAAKSMTTKAAAARKTSPTKTVKSDFSTTSDTAAPAVKTRTRRTKAQIEADAATAAATESKTIAAAKTTRTRKTTKPKVPETAVPTSTLAAAVPPTTTPSSPTPLTPTELTASTTTAPVSPTPPPAPKAVPATVPIKKPVSSPKAAPAKPETVHNPDTGFTFSDSAQSGSESPAARQARGLAAAQHVAQGGKLPPRYKGAARRVTALIVALPFVIVGTPLVWERVVEGKERKVYPRPGPPAAGETVGSVEGDKAAEKTLEA</sequence>
<keyword evidence="2" id="KW-1133">Transmembrane helix</keyword>
<evidence type="ECO:0000313" key="3">
    <source>
        <dbReference type="EMBL" id="KAF2153263.1"/>
    </source>
</evidence>
<feature type="compositionally biased region" description="Basic and acidic residues" evidence="1">
    <location>
        <begin position="336"/>
        <end position="347"/>
    </location>
</feature>
<protein>
    <submittedName>
        <fullName evidence="3">Uncharacterized protein</fullName>
    </submittedName>
</protein>
<evidence type="ECO:0000256" key="2">
    <source>
        <dbReference type="SAM" id="Phobius"/>
    </source>
</evidence>
<organism evidence="3 4">
    <name type="scientific">Myriangium duriaei CBS 260.36</name>
    <dbReference type="NCBI Taxonomy" id="1168546"/>
    <lineage>
        <taxon>Eukaryota</taxon>
        <taxon>Fungi</taxon>
        <taxon>Dikarya</taxon>
        <taxon>Ascomycota</taxon>
        <taxon>Pezizomycotina</taxon>
        <taxon>Dothideomycetes</taxon>
        <taxon>Dothideomycetidae</taxon>
        <taxon>Myriangiales</taxon>
        <taxon>Myriangiaceae</taxon>
        <taxon>Myriangium</taxon>
    </lineage>
</organism>
<reference evidence="3" key="1">
    <citation type="journal article" date="2020" name="Stud. Mycol.">
        <title>101 Dothideomycetes genomes: a test case for predicting lifestyles and emergence of pathogens.</title>
        <authorList>
            <person name="Haridas S."/>
            <person name="Albert R."/>
            <person name="Binder M."/>
            <person name="Bloem J."/>
            <person name="Labutti K."/>
            <person name="Salamov A."/>
            <person name="Andreopoulos B."/>
            <person name="Baker S."/>
            <person name="Barry K."/>
            <person name="Bills G."/>
            <person name="Bluhm B."/>
            <person name="Cannon C."/>
            <person name="Castanera R."/>
            <person name="Culley D."/>
            <person name="Daum C."/>
            <person name="Ezra D."/>
            <person name="Gonzalez J."/>
            <person name="Henrissat B."/>
            <person name="Kuo A."/>
            <person name="Liang C."/>
            <person name="Lipzen A."/>
            <person name="Lutzoni F."/>
            <person name="Magnuson J."/>
            <person name="Mondo S."/>
            <person name="Nolan M."/>
            <person name="Ohm R."/>
            <person name="Pangilinan J."/>
            <person name="Park H.-J."/>
            <person name="Ramirez L."/>
            <person name="Alfaro M."/>
            <person name="Sun H."/>
            <person name="Tritt A."/>
            <person name="Yoshinaga Y."/>
            <person name="Zwiers L.-H."/>
            <person name="Turgeon B."/>
            <person name="Goodwin S."/>
            <person name="Spatafora J."/>
            <person name="Crous P."/>
            <person name="Grigoriev I."/>
        </authorList>
    </citation>
    <scope>NUCLEOTIDE SEQUENCE</scope>
    <source>
        <strain evidence="3">CBS 260.36</strain>
    </source>
</reference>
<dbReference type="Proteomes" id="UP000799439">
    <property type="component" value="Unassembled WGS sequence"/>
</dbReference>
<comment type="caution">
    <text evidence="3">The sequence shown here is derived from an EMBL/GenBank/DDBJ whole genome shotgun (WGS) entry which is preliminary data.</text>
</comment>
<dbReference type="AlphaFoldDB" id="A0A9P4J0J6"/>
<feature type="region of interest" description="Disordered" evidence="1">
    <location>
        <begin position="77"/>
        <end position="264"/>
    </location>
</feature>
<evidence type="ECO:0000256" key="1">
    <source>
        <dbReference type="SAM" id="MobiDB-lite"/>
    </source>
</evidence>